<dbReference type="GO" id="GO:0005524">
    <property type="term" value="F:ATP binding"/>
    <property type="evidence" value="ECO:0007669"/>
    <property type="project" value="UniProtKB-KW"/>
</dbReference>
<dbReference type="GO" id="GO:0016887">
    <property type="term" value="F:ATP hydrolysis activity"/>
    <property type="evidence" value="ECO:0007669"/>
    <property type="project" value="InterPro"/>
</dbReference>
<evidence type="ECO:0000313" key="8">
    <source>
        <dbReference type="Proteomes" id="UP000515124"/>
    </source>
</evidence>
<dbReference type="InterPro" id="IPR003593">
    <property type="entry name" value="AAA+_ATPase"/>
</dbReference>
<dbReference type="Pfam" id="PF14363">
    <property type="entry name" value="AAA_assoc"/>
    <property type="match status" value="1"/>
</dbReference>
<keyword evidence="6" id="KW-0067">ATP-binding</keyword>
<dbReference type="PANTHER" id="PTHR23070">
    <property type="entry name" value="BCS1 AAA-TYPE ATPASE"/>
    <property type="match status" value="1"/>
</dbReference>
<comment type="cofactor">
    <cofactor evidence="1">
        <name>Mg(2+)</name>
        <dbReference type="ChEBI" id="CHEBI:18420"/>
    </cofactor>
</comment>
<dbReference type="GeneID" id="110769576"/>
<dbReference type="InterPro" id="IPR003960">
    <property type="entry name" value="ATPase_AAA_CS"/>
</dbReference>
<dbReference type="RefSeq" id="XP_021829280.1">
    <property type="nucleotide sequence ID" value="XM_021973588.1"/>
</dbReference>
<sequence>MFSLTSMPSTTSVLSTYTTFAAGAMLLRTVINEVQTITSQFIPQKLQDKILATIGGLLGNLPNSQMTLIIDERSGLSVNEIYQASEIYLSTRIAPSIEQLKVSKAPSQNNFSVTINRGEKLIDEFEGIKLRWEFCCTETKSTHHDYEDYSSSTEVSEHRSIQLSFHKTYREKVLSTYLPYVVDRSNAIQEERKVVKLHALGNFNEEYNAGPWGSVIFDHPSTFDTLAMDPKLKEELIDDLDRFVRRKEFYRRVGKAWKRGYLLYGPPGTGKSSLIAAMANYLKFDIYDLELTHLRSNSELRRLLVSTANRSILVIEDIDCSIELKDREFGGGNPNDSQLTLSGLLNFIDGLWSSCGDERIIVFTTNYKDQLDPALLRPGRMDMHIHMSYCTPGGFKILASNYLGIKTHRFFDKIEASIREVEVTPAEIAEELMKSEDTDTVLGGLVAFLKNKKQMDSNAGVNVEETKEVHEQEK</sequence>
<dbReference type="Pfam" id="PF25568">
    <property type="entry name" value="AAA_lid_At3g28540"/>
    <property type="match status" value="1"/>
</dbReference>
<dbReference type="KEGG" id="pavi:110769576"/>
<keyword evidence="4" id="KW-0460">Magnesium</keyword>
<dbReference type="GO" id="GO:0006950">
    <property type="term" value="P:response to stress"/>
    <property type="evidence" value="ECO:0007669"/>
    <property type="project" value="UniProtKB-ARBA"/>
</dbReference>
<dbReference type="AlphaFoldDB" id="A0A6P5TQ91"/>
<evidence type="ECO:0000259" key="7">
    <source>
        <dbReference type="SMART" id="SM00382"/>
    </source>
</evidence>
<dbReference type="PROSITE" id="PS00674">
    <property type="entry name" value="AAA"/>
    <property type="match status" value="1"/>
</dbReference>
<evidence type="ECO:0000256" key="2">
    <source>
        <dbReference type="ARBA" id="ARBA00007448"/>
    </source>
</evidence>
<dbReference type="CDD" id="cd19510">
    <property type="entry name" value="RecA-like_BCS1"/>
    <property type="match status" value="1"/>
</dbReference>
<comment type="similarity">
    <text evidence="2">Belongs to the AAA ATPase family. BCS1 subfamily.</text>
</comment>
<comment type="catalytic activity">
    <reaction evidence="5">
        <text>ATP + H2O = ADP + phosphate + H(+)</text>
        <dbReference type="Rhea" id="RHEA:13065"/>
        <dbReference type="ChEBI" id="CHEBI:15377"/>
        <dbReference type="ChEBI" id="CHEBI:15378"/>
        <dbReference type="ChEBI" id="CHEBI:30616"/>
        <dbReference type="ChEBI" id="CHEBI:43474"/>
        <dbReference type="ChEBI" id="CHEBI:456216"/>
    </reaction>
</comment>
<dbReference type="SUPFAM" id="SSF52540">
    <property type="entry name" value="P-loop containing nucleoside triphosphate hydrolases"/>
    <property type="match status" value="1"/>
</dbReference>
<dbReference type="Gene3D" id="6.10.280.40">
    <property type="match status" value="1"/>
</dbReference>
<name>A0A6P5TQ91_PRUAV</name>
<dbReference type="InterPro" id="IPR050747">
    <property type="entry name" value="Mitochondrial_chaperone_BCS1"/>
</dbReference>
<keyword evidence="8" id="KW-1185">Reference proteome</keyword>
<proteinExistence type="inferred from homology"/>
<protein>
    <submittedName>
        <fullName evidence="9">AAA-ATPase At3g50940-like</fullName>
    </submittedName>
</protein>
<dbReference type="InterPro" id="IPR003959">
    <property type="entry name" value="ATPase_AAA_core"/>
</dbReference>
<dbReference type="Pfam" id="PF00004">
    <property type="entry name" value="AAA"/>
    <property type="match status" value="1"/>
</dbReference>
<dbReference type="Gene3D" id="3.40.50.300">
    <property type="entry name" value="P-loop containing nucleotide triphosphate hydrolases"/>
    <property type="match status" value="1"/>
</dbReference>
<evidence type="ECO:0000256" key="6">
    <source>
        <dbReference type="RuleBase" id="RU003651"/>
    </source>
</evidence>
<dbReference type="InterPro" id="IPR058017">
    <property type="entry name" value="At3g28540-like_C"/>
</dbReference>
<accession>A0A6P5TQ91</accession>
<dbReference type="InterPro" id="IPR027417">
    <property type="entry name" value="P-loop_NTPase"/>
</dbReference>
<organism evidence="8 9">
    <name type="scientific">Prunus avium</name>
    <name type="common">Cherry</name>
    <name type="synonym">Cerasus avium</name>
    <dbReference type="NCBI Taxonomy" id="42229"/>
    <lineage>
        <taxon>Eukaryota</taxon>
        <taxon>Viridiplantae</taxon>
        <taxon>Streptophyta</taxon>
        <taxon>Embryophyta</taxon>
        <taxon>Tracheophyta</taxon>
        <taxon>Spermatophyta</taxon>
        <taxon>Magnoliopsida</taxon>
        <taxon>eudicotyledons</taxon>
        <taxon>Gunneridae</taxon>
        <taxon>Pentapetalae</taxon>
        <taxon>rosids</taxon>
        <taxon>fabids</taxon>
        <taxon>Rosales</taxon>
        <taxon>Rosaceae</taxon>
        <taxon>Amygdaloideae</taxon>
        <taxon>Amygdaleae</taxon>
        <taxon>Prunus</taxon>
    </lineage>
</organism>
<evidence type="ECO:0000256" key="4">
    <source>
        <dbReference type="ARBA" id="ARBA00022842"/>
    </source>
</evidence>
<keyword evidence="6" id="KW-0547">Nucleotide-binding</keyword>
<reference evidence="9" key="1">
    <citation type="submission" date="2025-08" db="UniProtKB">
        <authorList>
            <consortium name="RefSeq"/>
        </authorList>
    </citation>
    <scope>IDENTIFICATION</scope>
</reference>
<evidence type="ECO:0000256" key="3">
    <source>
        <dbReference type="ARBA" id="ARBA00022801"/>
    </source>
</evidence>
<dbReference type="InterPro" id="IPR025753">
    <property type="entry name" value="AAA_N_dom"/>
</dbReference>
<feature type="domain" description="AAA+ ATPase" evidence="7">
    <location>
        <begin position="257"/>
        <end position="391"/>
    </location>
</feature>
<evidence type="ECO:0000256" key="5">
    <source>
        <dbReference type="ARBA" id="ARBA00049360"/>
    </source>
</evidence>
<evidence type="ECO:0000256" key="1">
    <source>
        <dbReference type="ARBA" id="ARBA00001946"/>
    </source>
</evidence>
<dbReference type="SMART" id="SM00382">
    <property type="entry name" value="AAA"/>
    <property type="match status" value="1"/>
</dbReference>
<keyword evidence="3" id="KW-0378">Hydrolase</keyword>
<evidence type="ECO:0000313" key="9">
    <source>
        <dbReference type="RefSeq" id="XP_021829280.1"/>
    </source>
</evidence>
<gene>
    <name evidence="9" type="primary">LOC110769576</name>
</gene>
<dbReference type="Proteomes" id="UP000515124">
    <property type="component" value="Unplaced"/>
</dbReference>